<dbReference type="Proteomes" id="UP000549343">
    <property type="component" value="Unassembled WGS sequence"/>
</dbReference>
<name>A0A7W7I8B2_9ACTN</name>
<keyword evidence="5" id="KW-1185">Reference proteome</keyword>
<sequence length="191" mass="21435">MTSKVSAARGGLAWLNTRGHKTAVTVFMIIVVAHWAEHILQAIQIWVLGWSKPEARGVLGIPFPWLVESEWMHYGYAIVMLAGFFLLLPGFVGRSRNWWALALGIQFWHHIEHLALLIQALTDSNLAGKPVPTSFIQLLVPRVELHLFYNAVVTLPMIVAMILHRRANSAERAIMECLCAVEVKPKQKVGV</sequence>
<organism evidence="3 4">
    <name type="scientific">Actinomadura livida</name>
    <dbReference type="NCBI Taxonomy" id="79909"/>
    <lineage>
        <taxon>Bacteria</taxon>
        <taxon>Bacillati</taxon>
        <taxon>Actinomycetota</taxon>
        <taxon>Actinomycetes</taxon>
        <taxon>Streptosporangiales</taxon>
        <taxon>Thermomonosporaceae</taxon>
        <taxon>Actinomadura</taxon>
    </lineage>
</organism>
<feature type="transmembrane region" description="Helical" evidence="1">
    <location>
        <begin position="26"/>
        <end position="51"/>
    </location>
</feature>
<proteinExistence type="predicted"/>
<comment type="caution">
    <text evidence="3">The sequence shown here is derived from an EMBL/GenBank/DDBJ whole genome shotgun (WGS) entry which is preliminary data.</text>
</comment>
<accession>A0A7W7I8B2</accession>
<gene>
    <name evidence="3" type="ORF">F4557_000795</name>
    <name evidence="2" type="ORF">GCM10009546_06730</name>
</gene>
<dbReference type="RefSeq" id="WP_184879776.1">
    <property type="nucleotide sequence ID" value="NZ_BAAAHD010000002.1"/>
</dbReference>
<evidence type="ECO:0000313" key="4">
    <source>
        <dbReference type="Proteomes" id="UP000549343"/>
    </source>
</evidence>
<feature type="transmembrane region" description="Helical" evidence="1">
    <location>
        <begin position="71"/>
        <end position="91"/>
    </location>
</feature>
<dbReference type="EMBL" id="JACHMV010000001">
    <property type="protein sequence ID" value="MBB4772377.1"/>
    <property type="molecule type" value="Genomic_DNA"/>
</dbReference>
<reference evidence="2" key="3">
    <citation type="submission" date="2023-12" db="EMBL/GenBank/DDBJ databases">
        <authorList>
            <person name="Sun Q."/>
            <person name="Inoue M."/>
        </authorList>
    </citation>
    <scope>NUCLEOTIDE SEQUENCE</scope>
    <source>
        <strain evidence="2">JCM 10667</strain>
    </source>
</reference>
<evidence type="ECO:0000313" key="5">
    <source>
        <dbReference type="Proteomes" id="UP001501427"/>
    </source>
</evidence>
<protein>
    <submittedName>
        <fullName evidence="3">Uncharacterized protein</fullName>
    </submittedName>
</protein>
<dbReference type="AlphaFoldDB" id="A0A7W7I8B2"/>
<feature type="transmembrane region" description="Helical" evidence="1">
    <location>
        <begin position="147"/>
        <end position="164"/>
    </location>
</feature>
<keyword evidence="1" id="KW-0812">Transmembrane</keyword>
<feature type="transmembrane region" description="Helical" evidence="1">
    <location>
        <begin position="98"/>
        <end position="121"/>
    </location>
</feature>
<reference evidence="3 4" key="2">
    <citation type="submission" date="2020-08" db="EMBL/GenBank/DDBJ databases">
        <title>Sequencing the genomes of 1000 actinobacteria strains.</title>
        <authorList>
            <person name="Klenk H.-P."/>
        </authorList>
    </citation>
    <scope>NUCLEOTIDE SEQUENCE [LARGE SCALE GENOMIC DNA]</scope>
    <source>
        <strain evidence="3 4">DSM 44772</strain>
    </source>
</reference>
<keyword evidence="1" id="KW-1133">Transmembrane helix</keyword>
<dbReference type="EMBL" id="BAAAHD010000002">
    <property type="protein sequence ID" value="GAA0547322.1"/>
    <property type="molecule type" value="Genomic_DNA"/>
</dbReference>
<evidence type="ECO:0000313" key="3">
    <source>
        <dbReference type="EMBL" id="MBB4772377.1"/>
    </source>
</evidence>
<evidence type="ECO:0000313" key="2">
    <source>
        <dbReference type="EMBL" id="GAA0547322.1"/>
    </source>
</evidence>
<keyword evidence="1" id="KW-0472">Membrane</keyword>
<dbReference type="Proteomes" id="UP001501427">
    <property type="component" value="Unassembled WGS sequence"/>
</dbReference>
<reference evidence="2 5" key="1">
    <citation type="journal article" date="2019" name="Int. J. Syst. Evol. Microbiol.">
        <title>The Global Catalogue of Microorganisms (GCM) 10K type strain sequencing project: providing services to taxonomists for standard genome sequencing and annotation.</title>
        <authorList>
            <consortium name="The Broad Institute Genomics Platform"/>
            <consortium name="The Broad Institute Genome Sequencing Center for Infectious Disease"/>
            <person name="Wu L."/>
            <person name="Ma J."/>
        </authorList>
    </citation>
    <scope>NUCLEOTIDE SEQUENCE [LARGE SCALE GENOMIC DNA]</scope>
    <source>
        <strain evidence="2 5">JCM 10667</strain>
    </source>
</reference>
<evidence type="ECO:0000256" key="1">
    <source>
        <dbReference type="SAM" id="Phobius"/>
    </source>
</evidence>